<dbReference type="HOGENOM" id="CLU_3258011_0_0_10"/>
<reference evidence="1 2" key="1">
    <citation type="submission" date="2009-01" db="EMBL/GenBank/DDBJ databases">
        <authorList>
            <person name="Qin X."/>
            <person name="Bachman B."/>
            <person name="Battles P."/>
            <person name="Bell A."/>
            <person name="Bess C."/>
            <person name="Bickham C."/>
            <person name="Chaboub L."/>
            <person name="Chen D."/>
            <person name="Coyle M."/>
            <person name="Deiros D.R."/>
            <person name="Dinh H."/>
            <person name="Forbes L."/>
            <person name="Fowler G."/>
            <person name="Francisco L."/>
            <person name="Fu Q."/>
            <person name="Gubbala S."/>
            <person name="Hale W."/>
            <person name="Han Y."/>
            <person name="Hemphill L."/>
            <person name="Highlander S.K."/>
            <person name="Hirani K."/>
            <person name="Hogues M."/>
            <person name="Jackson L."/>
            <person name="Jakkamsetti A."/>
            <person name="Javaid M."/>
            <person name="Jiang H."/>
            <person name="Korchina V."/>
            <person name="Kovar C."/>
            <person name="Lara F."/>
            <person name="Lee S."/>
            <person name="Mata R."/>
            <person name="Mathew T."/>
            <person name="Moen C."/>
            <person name="Morales K."/>
            <person name="Munidasa M."/>
            <person name="Nazareth L."/>
            <person name="Ngo R."/>
            <person name="Nguyen L."/>
            <person name="Okwuonu G."/>
            <person name="Ongeri F."/>
            <person name="Patil S."/>
            <person name="Petrosino J."/>
            <person name="Pham C."/>
            <person name="Pham P."/>
            <person name="Pu L.-L."/>
            <person name="Puazo M."/>
            <person name="Raj R."/>
            <person name="Reid J."/>
            <person name="Rouhana J."/>
            <person name="Saada N."/>
            <person name="Shang Y."/>
            <person name="Simmons D."/>
            <person name="Thornton R."/>
            <person name="Warren J."/>
            <person name="Weissenberger G."/>
            <person name="Zhang J."/>
            <person name="Zhang L."/>
            <person name="Zhou C."/>
            <person name="Zhu D."/>
            <person name="Muzny D."/>
            <person name="Worley K."/>
            <person name="Gibbs R."/>
        </authorList>
    </citation>
    <scope>NUCLEOTIDE SEQUENCE [LARGE SCALE GENOMIC DNA]</scope>
    <source>
        <strain evidence="1 2">ATCC 33300</strain>
    </source>
</reference>
<dbReference type="AlphaFoldDB" id="C2FV78"/>
<proteinExistence type="predicted"/>
<name>C2FV78_SPHSI</name>
<accession>C2FV78</accession>
<dbReference type="Proteomes" id="UP000006241">
    <property type="component" value="Unassembled WGS sequence"/>
</dbReference>
<organism evidence="1 2">
    <name type="scientific">Sphingobacterium spiritivorum ATCC 33300</name>
    <dbReference type="NCBI Taxonomy" id="525372"/>
    <lineage>
        <taxon>Bacteria</taxon>
        <taxon>Pseudomonadati</taxon>
        <taxon>Bacteroidota</taxon>
        <taxon>Sphingobacteriia</taxon>
        <taxon>Sphingobacteriales</taxon>
        <taxon>Sphingobacteriaceae</taxon>
        <taxon>Sphingobacterium</taxon>
    </lineage>
</organism>
<evidence type="ECO:0000313" key="2">
    <source>
        <dbReference type="Proteomes" id="UP000006241"/>
    </source>
</evidence>
<comment type="caution">
    <text evidence="1">The sequence shown here is derived from an EMBL/GenBank/DDBJ whole genome shotgun (WGS) entry which is preliminary data.</text>
</comment>
<protein>
    <submittedName>
        <fullName evidence="1">Uncharacterized protein</fullName>
    </submittedName>
</protein>
<evidence type="ECO:0000313" key="1">
    <source>
        <dbReference type="EMBL" id="EEI93201.1"/>
    </source>
</evidence>
<gene>
    <name evidence="1" type="ORF">HMPREF0765_1234</name>
</gene>
<dbReference type="EMBL" id="ACHB01000030">
    <property type="protein sequence ID" value="EEI93201.1"/>
    <property type="molecule type" value="Genomic_DNA"/>
</dbReference>
<sequence length="42" mass="4843">MGCSKTDNSIEIYINLTLIRDLVAFRERAGHKKTTFGFRLII</sequence>